<reference evidence="2" key="1">
    <citation type="submission" date="2021-05" db="EMBL/GenBank/DDBJ databases">
        <authorList>
            <person name="Pietrasiak N."/>
            <person name="Ward R."/>
            <person name="Stajich J.E."/>
            <person name="Kurbessoian T."/>
        </authorList>
    </citation>
    <scope>NUCLEOTIDE SEQUENCE</scope>
    <source>
        <strain evidence="2">JT2-VF2</strain>
    </source>
</reference>
<protein>
    <submittedName>
        <fullName evidence="2">DNA double-strand break repair nuclease NurA</fullName>
    </submittedName>
</protein>
<sequence length="499" mass="57165">MNSQDDQYQSLAEEKLLEDLQRQPHIMIKLSENALLVADSLRDNYFKNTAKFITHLRGAMRQAARGERPDQILSVQAINDLNWEDVQGEVVTFIDGGLGQVQMSSPVPVLLRVGSYRVKTGERSVTEREHFGYYPIILGDLEGGSKERKDFPDIIRITSELLGGLSAVKRTPDLRVLMFHGPLVYMMSGYAGHTPFTEKDIDIFLHQYAEEPGLAEQLKEEFLREAEIEIYPKIAPDRSDEWIERRLFEPLSWIAFLYRQLIKEAQKRKPNIIIAGVVERGELREFSEFILLERIFQSLRQKGNQNYFNELYGRKDIKSPKALLDKLGYTDSLLLSMLLEPGQFSEPWEIKNKYAGLTKGKIALPGESYTSDVDWTCLKPPNKIGFPKVLGCYVKVSETTEPFRVEVFDKLGKSQIIEAARRAYLYASLLPGYGFPVGLDIADKYAKIPSWLTDAYSKLIKYHLGISLQSGQVSDAQMRRLIVQSIYMTKRDWLFRPSN</sequence>
<organism evidence="2 3">
    <name type="scientific">Mojavia pulchra JT2-VF2</name>
    <dbReference type="NCBI Taxonomy" id="287848"/>
    <lineage>
        <taxon>Bacteria</taxon>
        <taxon>Bacillati</taxon>
        <taxon>Cyanobacteriota</taxon>
        <taxon>Cyanophyceae</taxon>
        <taxon>Nostocales</taxon>
        <taxon>Nostocaceae</taxon>
    </lineage>
</organism>
<evidence type="ECO:0000313" key="2">
    <source>
        <dbReference type="EMBL" id="MBW4559547.1"/>
    </source>
</evidence>
<reference evidence="2" key="2">
    <citation type="journal article" date="2022" name="Microbiol. Resour. Announc.">
        <title>Metagenome Sequencing to Explore Phylogenomics of Terrestrial Cyanobacteria.</title>
        <authorList>
            <person name="Ward R.D."/>
            <person name="Stajich J.E."/>
            <person name="Johansen J.R."/>
            <person name="Huntemann M."/>
            <person name="Clum A."/>
            <person name="Foster B."/>
            <person name="Foster B."/>
            <person name="Roux S."/>
            <person name="Palaniappan K."/>
            <person name="Varghese N."/>
            <person name="Mukherjee S."/>
            <person name="Reddy T.B.K."/>
            <person name="Daum C."/>
            <person name="Copeland A."/>
            <person name="Chen I.A."/>
            <person name="Ivanova N.N."/>
            <person name="Kyrpides N.C."/>
            <person name="Shapiro N."/>
            <person name="Eloe-Fadrosh E.A."/>
            <person name="Pietrasiak N."/>
        </authorList>
    </citation>
    <scope>NUCLEOTIDE SEQUENCE</scope>
    <source>
        <strain evidence="2">JT2-VF2</strain>
    </source>
</reference>
<accession>A0A951UDI3</accession>
<dbReference type="Pfam" id="PF09376">
    <property type="entry name" value="NurA"/>
    <property type="match status" value="1"/>
</dbReference>
<gene>
    <name evidence="2" type="ORF">KME32_00050</name>
</gene>
<dbReference type="Proteomes" id="UP000715781">
    <property type="component" value="Unassembled WGS sequence"/>
</dbReference>
<dbReference type="SMART" id="SM00933">
    <property type="entry name" value="NurA"/>
    <property type="match status" value="1"/>
</dbReference>
<proteinExistence type="predicted"/>
<evidence type="ECO:0000313" key="3">
    <source>
        <dbReference type="Proteomes" id="UP000715781"/>
    </source>
</evidence>
<dbReference type="EMBL" id="JAHHHN010000001">
    <property type="protein sequence ID" value="MBW4559547.1"/>
    <property type="molecule type" value="Genomic_DNA"/>
</dbReference>
<feature type="domain" description="NurA" evidence="1">
    <location>
        <begin position="89"/>
        <end position="448"/>
    </location>
</feature>
<dbReference type="InterPro" id="IPR018977">
    <property type="entry name" value="NurA_domain"/>
</dbReference>
<comment type="caution">
    <text evidence="2">The sequence shown here is derived from an EMBL/GenBank/DDBJ whole genome shotgun (WGS) entry which is preliminary data.</text>
</comment>
<dbReference type="AlphaFoldDB" id="A0A951UDI3"/>
<name>A0A951UDI3_9NOST</name>
<evidence type="ECO:0000259" key="1">
    <source>
        <dbReference type="SMART" id="SM00933"/>
    </source>
</evidence>